<name>A0AC35F3H4_9BILA</name>
<protein>
    <submittedName>
        <fullName evidence="2">Protein kinase domain-containing protein</fullName>
    </submittedName>
</protein>
<evidence type="ECO:0000313" key="1">
    <source>
        <dbReference type="Proteomes" id="UP000887580"/>
    </source>
</evidence>
<proteinExistence type="predicted"/>
<dbReference type="Proteomes" id="UP000887580">
    <property type="component" value="Unplaced"/>
</dbReference>
<reference evidence="2" key="1">
    <citation type="submission" date="2022-11" db="UniProtKB">
        <authorList>
            <consortium name="WormBaseParasite"/>
        </authorList>
    </citation>
    <scope>IDENTIFICATION</scope>
</reference>
<evidence type="ECO:0000313" key="2">
    <source>
        <dbReference type="WBParaSite" id="PS1159_v2.g13499.t1"/>
    </source>
</evidence>
<organism evidence="1 2">
    <name type="scientific">Panagrolaimus sp. PS1159</name>
    <dbReference type="NCBI Taxonomy" id="55785"/>
    <lineage>
        <taxon>Eukaryota</taxon>
        <taxon>Metazoa</taxon>
        <taxon>Ecdysozoa</taxon>
        <taxon>Nematoda</taxon>
        <taxon>Chromadorea</taxon>
        <taxon>Rhabditida</taxon>
        <taxon>Tylenchina</taxon>
        <taxon>Panagrolaimomorpha</taxon>
        <taxon>Panagrolaimoidea</taxon>
        <taxon>Panagrolaimidae</taxon>
        <taxon>Panagrolaimus</taxon>
    </lineage>
</organism>
<sequence length="591" mass="68451">MKIVPAEENIRKEKEVLKIALKSNSVHLCKIIDSGYDNDMYFIVLDLLGSNLFTFNHQCSRKMNYKLAEQCLIAIEAFHALGYIHRDIKSDNFALGRKNSETEYIVYIIDFGMCRKLDQECVVNKEENYKGTLEYGSIAAKKGLRIGRKHDLESWFYMIAEWFIGYDQLPWQKSPVEYLKLKEKLRDDNSKCFKDFFGEYEKLPVEFKLSVGREFVAPPKDLAFFSSIDYNNAITRYRNIEHHGVSLNVQYPGRIKGKITCLVFKCTRCINSDPCGLKVTVEYNDEARLWDEAKVIKIKGDMDKCNKLQKLSKTAMLEDIKELKSGDKLESWKIVKLRSGNLFNVVNFKKNDNIEYTLKAVKTSTYLEKFRNEKRVLMEITESDSTKLCKLFDDGEKIGYTFLVMTLLGPDLDAIRLKAPEKKFAVGTTLSLGIECIEAIKELHSLGFVHNKITPKCFAVEEKTHRIILYDFEDATRIVTTKEDEEKAKEEDFYKPYSHYVASLPEPKNDLESLCYVMIRFVLGDFSLPDIKKRIPQMRQDMDGIPSAITKLITYIQFLPNSSELDYNHMKNLLMEGLETKDISKIFCCDS</sequence>
<dbReference type="WBParaSite" id="PS1159_v2.g13499.t1">
    <property type="protein sequence ID" value="PS1159_v2.g13499.t1"/>
    <property type="gene ID" value="PS1159_v2.g13499"/>
</dbReference>
<accession>A0AC35F3H4</accession>